<sequence>MDNHDNRQQPSTSRRHQKATDEEKARGNALKAEKKRLDDLKKEERARFLSQWPEIAVDFKPEVWREAYQRLHPNALAASIDKLEQLEGLSHEDAERKVFEILNKATFIELNLSNNGEQSVQTLFESLDLATENKEDMPFKSTEDLLDFLKSMAPMFKMDVRTRKWKNTGMQTRRFCQQLMQRLQLGDVLDDKNFEETYDDFKTTIEEPNPQVRKFKEAEYHLDVSSYRYLATVVPAFKYDKPSGRLSLNPGAPRLLALHLPILATTLHSNNPKWFDRSRVVTSSATQYGYSFPNMGKSVGVNPATSAIDMSVFRNKFDKLRDEITKQYAILVEPDRLDFANNFVTGSGNVTVDPNGKKQEVDIRILENYLTQCKEKTAVRRNNEEG</sequence>
<dbReference type="AlphaFoldDB" id="G0NVQ9"/>
<evidence type="ECO:0000313" key="3">
    <source>
        <dbReference type="Proteomes" id="UP000008068"/>
    </source>
</evidence>
<dbReference type="OMA" id="PRSEYFD"/>
<reference evidence="3" key="1">
    <citation type="submission" date="2011-07" db="EMBL/GenBank/DDBJ databases">
        <authorList>
            <consortium name="Caenorhabditis brenneri Sequencing and Analysis Consortium"/>
            <person name="Wilson R.K."/>
        </authorList>
    </citation>
    <scope>NUCLEOTIDE SEQUENCE [LARGE SCALE GENOMIC DNA]</scope>
    <source>
        <strain evidence="3">PB2801</strain>
    </source>
</reference>
<dbReference type="eggNOG" id="ENOG502THTJ">
    <property type="taxonomic scope" value="Eukaryota"/>
</dbReference>
<dbReference type="EMBL" id="GL379958">
    <property type="protein sequence ID" value="EGT38461.1"/>
    <property type="molecule type" value="Genomic_DNA"/>
</dbReference>
<dbReference type="HOGENOM" id="CLU_057917_0_0_1"/>
<proteinExistence type="predicted"/>
<keyword evidence="3" id="KW-1185">Reference proteome</keyword>
<gene>
    <name evidence="2" type="ORF">CAEBREN_07345</name>
</gene>
<accession>G0NVQ9</accession>
<evidence type="ECO:0000313" key="2">
    <source>
        <dbReference type="EMBL" id="EGT38461.1"/>
    </source>
</evidence>
<dbReference type="OrthoDB" id="5872750at2759"/>
<dbReference type="Proteomes" id="UP000008068">
    <property type="component" value="Unassembled WGS sequence"/>
</dbReference>
<organism evidence="3">
    <name type="scientific">Caenorhabditis brenneri</name>
    <name type="common">Nematode worm</name>
    <dbReference type="NCBI Taxonomy" id="135651"/>
    <lineage>
        <taxon>Eukaryota</taxon>
        <taxon>Metazoa</taxon>
        <taxon>Ecdysozoa</taxon>
        <taxon>Nematoda</taxon>
        <taxon>Chromadorea</taxon>
        <taxon>Rhabditida</taxon>
        <taxon>Rhabditina</taxon>
        <taxon>Rhabditomorpha</taxon>
        <taxon>Rhabditoidea</taxon>
        <taxon>Rhabditidae</taxon>
        <taxon>Peloderinae</taxon>
        <taxon>Caenorhabditis</taxon>
    </lineage>
</organism>
<feature type="region of interest" description="Disordered" evidence="1">
    <location>
        <begin position="1"/>
        <end position="36"/>
    </location>
</feature>
<feature type="compositionally biased region" description="Basic and acidic residues" evidence="1">
    <location>
        <begin position="18"/>
        <end position="36"/>
    </location>
</feature>
<dbReference type="FunCoup" id="G0NVQ9">
    <property type="interactions" value="1769"/>
</dbReference>
<evidence type="ECO:0000256" key="1">
    <source>
        <dbReference type="SAM" id="MobiDB-lite"/>
    </source>
</evidence>
<dbReference type="InParanoid" id="G0NVQ9"/>
<name>G0NVQ9_CAEBE</name>
<protein>
    <submittedName>
        <fullName evidence="2">Uncharacterized protein</fullName>
    </submittedName>
</protein>